<dbReference type="InterPro" id="IPR000792">
    <property type="entry name" value="Tscrpt_reg_LuxR_C"/>
</dbReference>
<dbReference type="Pfam" id="PF00072">
    <property type="entry name" value="Response_reg"/>
    <property type="match status" value="1"/>
</dbReference>
<dbReference type="PANTHER" id="PTHR44688">
    <property type="entry name" value="DNA-BINDING TRANSCRIPTIONAL ACTIVATOR DEVR_DOSR"/>
    <property type="match status" value="1"/>
</dbReference>
<evidence type="ECO:0000259" key="6">
    <source>
        <dbReference type="PROSITE" id="PS50110"/>
    </source>
</evidence>
<keyword evidence="4" id="KW-0597">Phosphoprotein</keyword>
<dbReference type="PRINTS" id="PR00038">
    <property type="entry name" value="HTHLUXR"/>
</dbReference>
<dbReference type="InterPro" id="IPR001789">
    <property type="entry name" value="Sig_transdc_resp-reg_receiver"/>
</dbReference>
<name>A0A4Q7RV01_9BURK</name>
<organism evidence="7 8">
    <name type="scientific">Cupriavidus agavae</name>
    <dbReference type="NCBI Taxonomy" id="1001822"/>
    <lineage>
        <taxon>Bacteria</taxon>
        <taxon>Pseudomonadati</taxon>
        <taxon>Pseudomonadota</taxon>
        <taxon>Betaproteobacteria</taxon>
        <taxon>Burkholderiales</taxon>
        <taxon>Burkholderiaceae</taxon>
        <taxon>Cupriavidus</taxon>
    </lineage>
</organism>
<dbReference type="Gene3D" id="1.10.10.10">
    <property type="entry name" value="Winged helix-like DNA-binding domain superfamily/Winged helix DNA-binding domain"/>
    <property type="match status" value="1"/>
</dbReference>
<protein>
    <submittedName>
        <fullName evidence="7">FixJ family two-component response regulator</fullName>
    </submittedName>
</protein>
<dbReference type="SUPFAM" id="SSF46894">
    <property type="entry name" value="C-terminal effector domain of the bipartite response regulators"/>
    <property type="match status" value="1"/>
</dbReference>
<dbReference type="GO" id="GO:0003677">
    <property type="term" value="F:DNA binding"/>
    <property type="evidence" value="ECO:0007669"/>
    <property type="project" value="UniProtKB-KW"/>
</dbReference>
<dbReference type="InterPro" id="IPR016032">
    <property type="entry name" value="Sig_transdc_resp-reg_C-effctor"/>
</dbReference>
<dbReference type="PANTHER" id="PTHR44688:SF16">
    <property type="entry name" value="DNA-BINDING TRANSCRIPTIONAL ACTIVATOR DEVR_DOSR"/>
    <property type="match status" value="1"/>
</dbReference>
<feature type="domain" description="Response regulatory" evidence="6">
    <location>
        <begin position="16"/>
        <end position="130"/>
    </location>
</feature>
<evidence type="ECO:0000256" key="4">
    <source>
        <dbReference type="PROSITE-ProRule" id="PRU00169"/>
    </source>
</evidence>
<dbReference type="PROSITE" id="PS50043">
    <property type="entry name" value="HTH_LUXR_2"/>
    <property type="match status" value="1"/>
</dbReference>
<gene>
    <name evidence="7" type="ORF">EV147_3491</name>
</gene>
<dbReference type="Proteomes" id="UP000291078">
    <property type="component" value="Unassembled WGS sequence"/>
</dbReference>
<evidence type="ECO:0000259" key="5">
    <source>
        <dbReference type="PROSITE" id="PS50043"/>
    </source>
</evidence>
<keyword evidence="1" id="KW-0805">Transcription regulation</keyword>
<evidence type="ECO:0000256" key="1">
    <source>
        <dbReference type="ARBA" id="ARBA00023015"/>
    </source>
</evidence>
<dbReference type="OrthoDB" id="9802186at2"/>
<dbReference type="PROSITE" id="PS50110">
    <property type="entry name" value="RESPONSE_REGULATORY"/>
    <property type="match status" value="1"/>
</dbReference>
<evidence type="ECO:0000313" key="8">
    <source>
        <dbReference type="Proteomes" id="UP000291078"/>
    </source>
</evidence>
<feature type="domain" description="HTH luxR-type" evidence="5">
    <location>
        <begin position="146"/>
        <end position="211"/>
    </location>
</feature>
<dbReference type="GO" id="GO:0006355">
    <property type="term" value="P:regulation of DNA-templated transcription"/>
    <property type="evidence" value="ECO:0007669"/>
    <property type="project" value="InterPro"/>
</dbReference>
<dbReference type="SMART" id="SM00448">
    <property type="entry name" value="REC"/>
    <property type="match status" value="1"/>
</dbReference>
<sequence length="215" mass="23964">METATIPLDFTNADQVVFVVEDDESVRQSLVTLFRSVRLRAQAYATATEFLDSACPAGPSCLVLDVRLPGISGLDLQAEMVARDLRLPIVFISGHGTVPMTVKAMKAGAIEFLVKPLDEEALLKAVRQGLWDDWNARKTRDELEDCLASYHRLTERERALFQHIASGRLIKESAAEFGISEVTVKAYRRRLLEKMGVPTIVELARVAERLNLPKV</sequence>
<dbReference type="InterPro" id="IPR011006">
    <property type="entry name" value="CheY-like_superfamily"/>
</dbReference>
<proteinExistence type="predicted"/>
<dbReference type="SMART" id="SM00421">
    <property type="entry name" value="HTH_LUXR"/>
    <property type="match status" value="1"/>
</dbReference>
<dbReference type="GO" id="GO:0000160">
    <property type="term" value="P:phosphorelay signal transduction system"/>
    <property type="evidence" value="ECO:0007669"/>
    <property type="project" value="InterPro"/>
</dbReference>
<dbReference type="Gene3D" id="3.40.50.2300">
    <property type="match status" value="1"/>
</dbReference>
<dbReference type="AlphaFoldDB" id="A0A4Q7RV01"/>
<dbReference type="Pfam" id="PF00196">
    <property type="entry name" value="GerE"/>
    <property type="match status" value="1"/>
</dbReference>
<dbReference type="EMBL" id="SGXM01000004">
    <property type="protein sequence ID" value="RZT36827.1"/>
    <property type="molecule type" value="Genomic_DNA"/>
</dbReference>
<keyword evidence="8" id="KW-1185">Reference proteome</keyword>
<reference evidence="7 8" key="1">
    <citation type="journal article" date="2015" name="Stand. Genomic Sci.">
        <title>Genomic Encyclopedia of Bacterial and Archaeal Type Strains, Phase III: the genomes of soil and plant-associated and newly described type strains.</title>
        <authorList>
            <person name="Whitman W.B."/>
            <person name="Woyke T."/>
            <person name="Klenk H.P."/>
            <person name="Zhou Y."/>
            <person name="Lilburn T.G."/>
            <person name="Beck B.J."/>
            <person name="De Vos P."/>
            <person name="Vandamme P."/>
            <person name="Eisen J.A."/>
            <person name="Garrity G."/>
            <person name="Hugenholtz P."/>
            <person name="Kyrpides N.C."/>
        </authorList>
    </citation>
    <scope>NUCLEOTIDE SEQUENCE [LARGE SCALE GENOMIC DNA]</scope>
    <source>
        <strain evidence="7 8">ASC-9842</strain>
    </source>
</reference>
<dbReference type="SUPFAM" id="SSF52172">
    <property type="entry name" value="CheY-like"/>
    <property type="match status" value="1"/>
</dbReference>
<evidence type="ECO:0000256" key="3">
    <source>
        <dbReference type="ARBA" id="ARBA00023163"/>
    </source>
</evidence>
<accession>A0A4Q7RV01</accession>
<dbReference type="CDD" id="cd06170">
    <property type="entry name" value="LuxR_C_like"/>
    <property type="match status" value="1"/>
</dbReference>
<evidence type="ECO:0000313" key="7">
    <source>
        <dbReference type="EMBL" id="RZT36827.1"/>
    </source>
</evidence>
<keyword evidence="2" id="KW-0238">DNA-binding</keyword>
<evidence type="ECO:0000256" key="2">
    <source>
        <dbReference type="ARBA" id="ARBA00023125"/>
    </source>
</evidence>
<dbReference type="InterPro" id="IPR036388">
    <property type="entry name" value="WH-like_DNA-bd_sf"/>
</dbReference>
<feature type="modified residue" description="4-aspartylphosphate" evidence="4">
    <location>
        <position position="65"/>
    </location>
</feature>
<dbReference type="CDD" id="cd17537">
    <property type="entry name" value="REC_FixJ"/>
    <property type="match status" value="1"/>
</dbReference>
<dbReference type="RefSeq" id="WP_130392442.1">
    <property type="nucleotide sequence ID" value="NZ_SGXM01000004.1"/>
</dbReference>
<keyword evidence="3" id="KW-0804">Transcription</keyword>
<comment type="caution">
    <text evidence="7">The sequence shown here is derived from an EMBL/GenBank/DDBJ whole genome shotgun (WGS) entry which is preliminary data.</text>
</comment>